<evidence type="ECO:0000313" key="2">
    <source>
        <dbReference type="EMBL" id="GBP72041.1"/>
    </source>
</evidence>
<dbReference type="AlphaFoldDB" id="A0A4C1Y717"/>
<accession>A0A4C1Y717</accession>
<organism evidence="2 3">
    <name type="scientific">Eumeta variegata</name>
    <name type="common">Bagworm moth</name>
    <name type="synonym">Eumeta japonica</name>
    <dbReference type="NCBI Taxonomy" id="151549"/>
    <lineage>
        <taxon>Eukaryota</taxon>
        <taxon>Metazoa</taxon>
        <taxon>Ecdysozoa</taxon>
        <taxon>Arthropoda</taxon>
        <taxon>Hexapoda</taxon>
        <taxon>Insecta</taxon>
        <taxon>Pterygota</taxon>
        <taxon>Neoptera</taxon>
        <taxon>Endopterygota</taxon>
        <taxon>Lepidoptera</taxon>
        <taxon>Glossata</taxon>
        <taxon>Ditrysia</taxon>
        <taxon>Tineoidea</taxon>
        <taxon>Psychidae</taxon>
        <taxon>Oiketicinae</taxon>
        <taxon>Eumeta</taxon>
    </lineage>
</organism>
<feature type="region of interest" description="Disordered" evidence="1">
    <location>
        <begin position="112"/>
        <end position="132"/>
    </location>
</feature>
<name>A0A4C1Y717_EUMVA</name>
<dbReference type="Proteomes" id="UP000299102">
    <property type="component" value="Unassembled WGS sequence"/>
</dbReference>
<comment type="caution">
    <text evidence="2">The sequence shown here is derived from an EMBL/GenBank/DDBJ whole genome shotgun (WGS) entry which is preliminary data.</text>
</comment>
<evidence type="ECO:0000313" key="3">
    <source>
        <dbReference type="Proteomes" id="UP000299102"/>
    </source>
</evidence>
<dbReference type="EMBL" id="BGZK01001131">
    <property type="protein sequence ID" value="GBP72041.1"/>
    <property type="molecule type" value="Genomic_DNA"/>
</dbReference>
<reference evidence="2 3" key="1">
    <citation type="journal article" date="2019" name="Commun. Biol.">
        <title>The bagworm genome reveals a unique fibroin gene that provides high tensile strength.</title>
        <authorList>
            <person name="Kono N."/>
            <person name="Nakamura H."/>
            <person name="Ohtoshi R."/>
            <person name="Tomita M."/>
            <person name="Numata K."/>
            <person name="Arakawa K."/>
        </authorList>
    </citation>
    <scope>NUCLEOTIDE SEQUENCE [LARGE SCALE GENOMIC DNA]</scope>
</reference>
<sequence length="287" mass="31036">MGSRGGITYAAVPRHTCAVAIMVNDINPFLRVHVMGEDGLSDAHAPKSAARASNTSSLQKRKHASCSFCLGDNGPDHRIQSRRLCNTYISDNLLRKRPYSVAARPELNVSPKLASRPDCRRRGRRGAARGEGELAESGKITFDLFRVEDFNDAVASGVRESEKSASSCKFEANERIDTERGRFCHEFKFSIFLPFRCEIKARRPPSGTRKDGHCAHRAALRSAFEAEYCVLYRSVLFPHRPGDVGASDIAPGAFCPGGTHVAAGTKGGGEQVRGAVGASGYAGPLVD</sequence>
<proteinExistence type="predicted"/>
<keyword evidence="3" id="KW-1185">Reference proteome</keyword>
<gene>
    <name evidence="2" type="ORF">EVAR_48534_1</name>
</gene>
<protein>
    <submittedName>
        <fullName evidence="2">Uncharacterized protein</fullName>
    </submittedName>
</protein>
<evidence type="ECO:0000256" key="1">
    <source>
        <dbReference type="SAM" id="MobiDB-lite"/>
    </source>
</evidence>